<keyword evidence="5" id="KW-1185">Reference proteome</keyword>
<dbReference type="AlphaFoldDB" id="A0AAP6JD93"/>
<accession>A0AAP6JD93</accession>
<dbReference type="Pfam" id="PF25583">
    <property type="entry name" value="WCX"/>
    <property type="match status" value="1"/>
</dbReference>
<dbReference type="InterPro" id="IPR026881">
    <property type="entry name" value="WYL_dom"/>
</dbReference>
<sequence>MNRFELPGLWLNPSELHGLLATEQLLESIQPGLLKPYIGPLKTRIRQLLGQGGLDPETLDQRIQVRPIAHRHLETEAFGQAAEAVLHRKRLHFDYRSRSRDEMRQRHVSPQRLIHYRNNWYLAAHCHDADDLRLFSLDRIRDPRPDKTPALDIDPATLDRQLEANFGIFTGPQTIGRCCASRRKRPAGPPSSAGTPDQIGQWKDGHYELQIPYGDPTELIREILAWSAEVEVLAPELLRKRVRERLVSAADRYSAGSGKWSRAKGGTA</sequence>
<evidence type="ECO:0000259" key="3">
    <source>
        <dbReference type="Pfam" id="PF25583"/>
    </source>
</evidence>
<reference evidence="4 5" key="1">
    <citation type="submission" date="2023-12" db="EMBL/GenBank/DDBJ databases">
        <title>Whole-genome sequencing of halo(alkali)philic microorganisms from hypersaline lakes.</title>
        <authorList>
            <person name="Sorokin D.Y."/>
            <person name="Merkel A.Y."/>
            <person name="Messina E."/>
            <person name="Yakimov M."/>
        </authorList>
    </citation>
    <scope>NUCLEOTIDE SEQUENCE [LARGE SCALE GENOMIC DNA]</scope>
    <source>
        <strain evidence="4 5">AB-CW1</strain>
    </source>
</reference>
<organism evidence="4 5">
    <name type="scientific">Natronospira elongata</name>
    <dbReference type="NCBI Taxonomy" id="3110268"/>
    <lineage>
        <taxon>Bacteria</taxon>
        <taxon>Pseudomonadati</taxon>
        <taxon>Pseudomonadota</taxon>
        <taxon>Gammaproteobacteria</taxon>
        <taxon>Natronospirales</taxon>
        <taxon>Natronospiraceae</taxon>
        <taxon>Natronospira</taxon>
    </lineage>
</organism>
<dbReference type="Proteomes" id="UP001302316">
    <property type="component" value="Unassembled WGS sequence"/>
</dbReference>
<feature type="region of interest" description="Disordered" evidence="1">
    <location>
        <begin position="181"/>
        <end position="201"/>
    </location>
</feature>
<protein>
    <submittedName>
        <fullName evidence="4">WYL domain-containing protein</fullName>
    </submittedName>
</protein>
<dbReference type="InterPro" id="IPR051534">
    <property type="entry name" value="CBASS_pafABC_assoc_protein"/>
</dbReference>
<feature type="domain" description="WCX" evidence="3">
    <location>
        <begin position="203"/>
        <end position="248"/>
    </location>
</feature>
<dbReference type="PANTHER" id="PTHR34580">
    <property type="match status" value="1"/>
</dbReference>
<name>A0AAP6JD93_9GAMM</name>
<evidence type="ECO:0000256" key="1">
    <source>
        <dbReference type="SAM" id="MobiDB-lite"/>
    </source>
</evidence>
<evidence type="ECO:0000313" key="5">
    <source>
        <dbReference type="Proteomes" id="UP001302316"/>
    </source>
</evidence>
<dbReference type="Pfam" id="PF13280">
    <property type="entry name" value="WYL"/>
    <property type="match status" value="1"/>
</dbReference>
<dbReference type="RefSeq" id="WP_346050290.1">
    <property type="nucleotide sequence ID" value="NZ_JAYGII010000003.1"/>
</dbReference>
<evidence type="ECO:0000313" key="4">
    <source>
        <dbReference type="EMBL" id="MEA5444755.1"/>
    </source>
</evidence>
<evidence type="ECO:0000259" key="2">
    <source>
        <dbReference type="Pfam" id="PF13280"/>
    </source>
</evidence>
<proteinExistence type="predicted"/>
<gene>
    <name evidence="4" type="ORF">VCB98_02870</name>
</gene>
<dbReference type="EMBL" id="JAYGII010000003">
    <property type="protein sequence ID" value="MEA5444755.1"/>
    <property type="molecule type" value="Genomic_DNA"/>
</dbReference>
<comment type="caution">
    <text evidence="4">The sequence shown here is derived from an EMBL/GenBank/DDBJ whole genome shotgun (WGS) entry which is preliminary data.</text>
</comment>
<dbReference type="PANTHER" id="PTHR34580:SF3">
    <property type="entry name" value="PROTEIN PAFB"/>
    <property type="match status" value="1"/>
</dbReference>
<feature type="domain" description="WYL" evidence="2">
    <location>
        <begin position="77"/>
        <end position="144"/>
    </location>
</feature>
<dbReference type="PROSITE" id="PS52050">
    <property type="entry name" value="WYL"/>
    <property type="match status" value="1"/>
</dbReference>
<dbReference type="InterPro" id="IPR057727">
    <property type="entry name" value="WCX_dom"/>
</dbReference>